<comment type="caution">
    <text evidence="3">The sequence shown here is derived from an EMBL/GenBank/DDBJ whole genome shotgun (WGS) entry which is preliminary data.</text>
</comment>
<evidence type="ECO:0000256" key="1">
    <source>
        <dbReference type="ARBA" id="ARBA00005350"/>
    </source>
</evidence>
<dbReference type="Pfam" id="PF03803">
    <property type="entry name" value="Scramblase"/>
    <property type="match status" value="1"/>
</dbReference>
<keyword evidence="2" id="KW-0449">Lipoprotein</keyword>
<keyword evidence="2" id="KW-0564">Palmitate</keyword>
<evidence type="ECO:0000313" key="3">
    <source>
        <dbReference type="EMBL" id="CAJ0580248.1"/>
    </source>
</evidence>
<dbReference type="GO" id="GO:0005886">
    <property type="term" value="C:plasma membrane"/>
    <property type="evidence" value="ECO:0007669"/>
    <property type="project" value="TreeGrafter"/>
</dbReference>
<evidence type="ECO:0000313" key="4">
    <source>
        <dbReference type="Proteomes" id="UP001177023"/>
    </source>
</evidence>
<name>A0AA36G6U6_9BILA</name>
<dbReference type="PANTHER" id="PTHR23248">
    <property type="entry name" value="PHOSPHOLIPID SCRAMBLASE-RELATED"/>
    <property type="match status" value="1"/>
</dbReference>
<comment type="cofactor">
    <cofactor evidence="2">
        <name>Ca(2+)</name>
        <dbReference type="ChEBI" id="CHEBI:29108"/>
    </cofactor>
</comment>
<dbReference type="AlphaFoldDB" id="A0AA36G6U6"/>
<organism evidence="3 4">
    <name type="scientific">Mesorhabditis spiculigera</name>
    <dbReference type="NCBI Taxonomy" id="96644"/>
    <lineage>
        <taxon>Eukaryota</taxon>
        <taxon>Metazoa</taxon>
        <taxon>Ecdysozoa</taxon>
        <taxon>Nematoda</taxon>
        <taxon>Chromadorea</taxon>
        <taxon>Rhabditida</taxon>
        <taxon>Rhabditina</taxon>
        <taxon>Rhabditomorpha</taxon>
        <taxon>Rhabditoidea</taxon>
        <taxon>Rhabditidae</taxon>
        <taxon>Mesorhabditinae</taxon>
        <taxon>Mesorhabditis</taxon>
    </lineage>
</organism>
<proteinExistence type="inferred from homology"/>
<comment type="similarity">
    <text evidence="1 2">Belongs to the phospholipid scramblase family.</text>
</comment>
<accession>A0AA36G6U6</accession>
<evidence type="ECO:0000256" key="2">
    <source>
        <dbReference type="RuleBase" id="RU363116"/>
    </source>
</evidence>
<reference evidence="3" key="1">
    <citation type="submission" date="2023-06" db="EMBL/GenBank/DDBJ databases">
        <authorList>
            <person name="Delattre M."/>
        </authorList>
    </citation>
    <scope>NUCLEOTIDE SEQUENCE</scope>
    <source>
        <strain evidence="3">AF72</strain>
    </source>
</reference>
<dbReference type="InterPro" id="IPR025659">
    <property type="entry name" value="Tubby-like_C"/>
</dbReference>
<dbReference type="EMBL" id="CATQJA010002659">
    <property type="protein sequence ID" value="CAJ0580248.1"/>
    <property type="molecule type" value="Genomic_DNA"/>
</dbReference>
<keyword evidence="2" id="KW-0106">Calcium</keyword>
<dbReference type="PANTHER" id="PTHR23248:SF63">
    <property type="entry name" value="PHOSPHOLIPID SCRAMBLASE"/>
    <property type="match status" value="1"/>
</dbReference>
<dbReference type="Proteomes" id="UP001177023">
    <property type="component" value="Unassembled WGS sequence"/>
</dbReference>
<comment type="function">
    <text evidence="2">May mediate accelerated ATP-independent bidirectional transbilayer migration of phospholipids upon binding calcium ions that results in a loss of phospholipid asymmetry in the plasma membrane.</text>
</comment>
<dbReference type="InterPro" id="IPR005552">
    <property type="entry name" value="Scramblase"/>
</dbReference>
<protein>
    <recommendedName>
        <fullName evidence="2">Phospholipid scramblase</fullName>
    </recommendedName>
</protein>
<dbReference type="GO" id="GO:0017128">
    <property type="term" value="F:phospholipid scramblase activity"/>
    <property type="evidence" value="ECO:0007669"/>
    <property type="project" value="InterPro"/>
</dbReference>
<dbReference type="SUPFAM" id="SSF54518">
    <property type="entry name" value="Tubby C-terminal domain-like"/>
    <property type="match status" value="1"/>
</dbReference>
<keyword evidence="4" id="KW-1185">Reference proteome</keyword>
<feature type="non-terminal residue" evidence="3">
    <location>
        <position position="269"/>
    </location>
</feature>
<gene>
    <name evidence="3" type="ORF">MSPICULIGERA_LOCUS18446</name>
</gene>
<sequence>MHEPIKIQPGLAAPPGSVRWMTTPENLHDCPKGMEYLAMVDELQVRQEVDVTEQFMNWESKNHYTVMNKHGEKIYDVVEESNMWFRQCCKQRRGYTMHVIDNFKEEVIRIDRPYKCCNSDNYCWACCPCCAQFSTIEAPIGQTIGTVRQRCACCSPCFYIRDANGRNIFSIEGPCTCCLKCCTFCGKVFRVSSVETGLEVAQITRKWNGYAKDRFTNVDLYGVTFPMDLDVRMKASLMALVFLIDFMHYEEEPDHKKEQRDAKNRPDES</sequence>